<accession>A0ACC6T1J5</accession>
<organism evidence="1 2">
    <name type="scientific">Mesorhizobium australicum</name>
    <dbReference type="NCBI Taxonomy" id="536018"/>
    <lineage>
        <taxon>Bacteria</taxon>
        <taxon>Pseudomonadati</taxon>
        <taxon>Pseudomonadota</taxon>
        <taxon>Alphaproteobacteria</taxon>
        <taxon>Hyphomicrobiales</taxon>
        <taxon>Phyllobacteriaceae</taxon>
        <taxon>Mesorhizobium</taxon>
    </lineage>
</organism>
<sequence>MIFYICHRSHANTLASLLLYFRTDLQDFVRVVPHDESARLLGISRGSAIWTDLDRLSDAEVEASANLCERVRLQQPDLFQFNHPRQTVQRFDLLRMLFSDGTNGFNVYRPETLPEKMRFPVFLRDEAGATYKTPRLLSSRAELDQELSKLGKMNFVRPMVVEFGSKAAPDGSYRKYAAYRIGEHSYAQHCFASEQWFVKDPGKGMSGQQLAEHAAYVRDNPHAAALMPIFDKARISYGRIDYTIVDGRVQVFEINTNPTVLNYPPTPFDTYDSQPYADMHARALTRLPHADDPVSSPDIDKTHLEILAALRKKYRRKRVKLTIRRGLRHFRGAMFGGK</sequence>
<protein>
    <submittedName>
        <fullName evidence="1">Uncharacterized protein</fullName>
    </submittedName>
</protein>
<dbReference type="EMBL" id="JAMYRI010000009">
    <property type="protein sequence ID" value="MER9285666.1"/>
    <property type="molecule type" value="Genomic_DNA"/>
</dbReference>
<proteinExistence type="predicted"/>
<dbReference type="Proteomes" id="UP001480082">
    <property type="component" value="Unassembled WGS sequence"/>
</dbReference>
<reference evidence="1 2" key="1">
    <citation type="journal article" date="2024" name="Proc. Natl. Acad. Sci. U.S.A.">
        <title>The evolutionary genomics of adaptation to stress in wild rhizobium bacteria.</title>
        <authorList>
            <person name="Kehlet-Delgado H."/>
            <person name="Montoya A.P."/>
            <person name="Jensen K.T."/>
            <person name="Wendlandt C.E."/>
            <person name="Dexheimer C."/>
            <person name="Roberts M."/>
            <person name="Torres Martinez L."/>
            <person name="Friesen M.L."/>
            <person name="Griffitts J.S."/>
            <person name="Porter S.S."/>
        </authorList>
    </citation>
    <scope>NUCLEOTIDE SEQUENCE [LARGE SCALE GENOMIC DNA]</scope>
    <source>
        <strain evidence="1 2">M0468</strain>
    </source>
</reference>
<gene>
    <name evidence="1" type="ORF">NKI81_17120</name>
</gene>
<keyword evidence="2" id="KW-1185">Reference proteome</keyword>
<name>A0ACC6T1J5_9HYPH</name>
<comment type="caution">
    <text evidence="1">The sequence shown here is derived from an EMBL/GenBank/DDBJ whole genome shotgun (WGS) entry which is preliminary data.</text>
</comment>
<evidence type="ECO:0000313" key="1">
    <source>
        <dbReference type="EMBL" id="MER9285666.1"/>
    </source>
</evidence>
<evidence type="ECO:0000313" key="2">
    <source>
        <dbReference type="Proteomes" id="UP001480082"/>
    </source>
</evidence>